<dbReference type="EMBL" id="JANHOG010002589">
    <property type="protein sequence ID" value="KAJ3521858.1"/>
    <property type="molecule type" value="Genomic_DNA"/>
</dbReference>
<evidence type="ECO:0000313" key="2">
    <source>
        <dbReference type="Proteomes" id="UP001148662"/>
    </source>
</evidence>
<evidence type="ECO:0000313" key="1">
    <source>
        <dbReference type="EMBL" id="KAJ3521858.1"/>
    </source>
</evidence>
<keyword evidence="2" id="KW-1185">Reference proteome</keyword>
<protein>
    <submittedName>
        <fullName evidence="1">Uncharacterized protein</fullName>
    </submittedName>
</protein>
<dbReference type="Proteomes" id="UP001148662">
    <property type="component" value="Unassembled WGS sequence"/>
</dbReference>
<organism evidence="1 2">
    <name type="scientific">Phlebia brevispora</name>
    <dbReference type="NCBI Taxonomy" id="194682"/>
    <lineage>
        <taxon>Eukaryota</taxon>
        <taxon>Fungi</taxon>
        <taxon>Dikarya</taxon>
        <taxon>Basidiomycota</taxon>
        <taxon>Agaricomycotina</taxon>
        <taxon>Agaricomycetes</taxon>
        <taxon>Polyporales</taxon>
        <taxon>Meruliaceae</taxon>
        <taxon>Phlebia</taxon>
    </lineage>
</organism>
<proteinExistence type="predicted"/>
<name>A0ACC1RPM8_9APHY</name>
<comment type="caution">
    <text evidence="1">The sequence shown here is derived from an EMBL/GenBank/DDBJ whole genome shotgun (WGS) entry which is preliminary data.</text>
</comment>
<sequence>MQGLFTGIAKHVIYAPHQHGNYFELIEQCLWGQSNLSSLFVCEPPPDIGVSSIESSVTPSASTMPATAADVPIELYDLILSFYEPRTSDDYHDVQYVPIQKHKLGAKALVCRNWALKCQPKLFDDIELRSLDDAEQLITFMNHPTSRVHRYLKTISYRLVDISPGIPWIHIACRKLRHSKRLPSSVKFLLNAPLCHMIKAKDFLAAISSPFPTSNRIMCIGSLHLATVEFSRFGDLVRAVRQLPCLNMAEFRRVKWAEHEDFRDGQTLMIPYLPPLIAPICIYSMEDCTDDWAAIWLACSRSSTKSRQLLKGDVEALHRIMSCVVRCQSMPEPVRSWIEDDKICWYLSHPGSGLHIDVFIVDFDMYHWKLKATLTSTGKSTVHREVQRLQFDLHRRRSYESVDSGTDWTTIDEQLATLQALDQVNFRFTSSQDMFPFAEETIASHMPRLYLSNKLQFTMVSGAGSDLEARDQTENVQQGTSESCSSYDYRHDKQVTRLRSSVKQTEITLTVERHKDRRRSAGSRKHLNRIRGHNRD</sequence>
<accession>A0ACC1RPM8</accession>
<gene>
    <name evidence="1" type="ORF">NM688_g8961</name>
</gene>
<reference evidence="1" key="1">
    <citation type="submission" date="2022-07" db="EMBL/GenBank/DDBJ databases">
        <title>Genome Sequence of Phlebia brevispora.</title>
        <authorList>
            <person name="Buettner E."/>
        </authorList>
    </citation>
    <scope>NUCLEOTIDE SEQUENCE</scope>
    <source>
        <strain evidence="1">MPL23</strain>
    </source>
</reference>